<dbReference type="OrthoDB" id="9815657at2"/>
<evidence type="ECO:0000313" key="3">
    <source>
        <dbReference type="Proteomes" id="UP000256869"/>
    </source>
</evidence>
<name>A0A3D9HQM1_9BACL</name>
<dbReference type="PANTHER" id="PTHR36842">
    <property type="entry name" value="PROTEIN TOLB HOMOLOG"/>
    <property type="match status" value="1"/>
</dbReference>
<dbReference type="InterPro" id="IPR011042">
    <property type="entry name" value="6-blade_b-propeller_TolB-like"/>
</dbReference>
<dbReference type="AlphaFoldDB" id="A0A3D9HQM1"/>
<dbReference type="SUPFAM" id="SSF82171">
    <property type="entry name" value="DPP6 N-terminal domain-like"/>
    <property type="match status" value="1"/>
</dbReference>
<dbReference type="PANTHER" id="PTHR36842:SF1">
    <property type="entry name" value="PROTEIN TOLB"/>
    <property type="match status" value="1"/>
</dbReference>
<comment type="caution">
    <text evidence="2">The sequence shown here is derived from an EMBL/GenBank/DDBJ whole genome shotgun (WGS) entry which is preliminary data.</text>
</comment>
<gene>
    <name evidence="2" type="ORF">DFP95_13826</name>
</gene>
<protein>
    <submittedName>
        <fullName evidence="2">Beta propeller repeat protein</fullName>
    </submittedName>
</protein>
<keyword evidence="3" id="KW-1185">Reference proteome</keyword>
<dbReference type="EMBL" id="QRDY01000038">
    <property type="protein sequence ID" value="RED51803.1"/>
    <property type="molecule type" value="Genomic_DNA"/>
</dbReference>
<feature type="region of interest" description="Disordered" evidence="1">
    <location>
        <begin position="304"/>
        <end position="323"/>
    </location>
</feature>
<evidence type="ECO:0000256" key="1">
    <source>
        <dbReference type="SAM" id="MobiDB-lite"/>
    </source>
</evidence>
<dbReference type="Gene3D" id="2.120.10.30">
    <property type="entry name" value="TolB, C-terminal domain"/>
    <property type="match status" value="2"/>
</dbReference>
<dbReference type="PROSITE" id="PS51257">
    <property type="entry name" value="PROKAR_LIPOPROTEIN"/>
    <property type="match status" value="1"/>
</dbReference>
<dbReference type="NCBIfam" id="TIGR04275">
    <property type="entry name" value="beta_prop_Msarc"/>
    <property type="match status" value="1"/>
</dbReference>
<dbReference type="InterPro" id="IPR027618">
    <property type="entry name" value="Beta_prop_Msarc"/>
</dbReference>
<dbReference type="Proteomes" id="UP000256869">
    <property type="component" value="Unassembled WGS sequence"/>
</dbReference>
<sequence>MKTKLLSVILILFAIIGCSAGNRGKEDMFNPAKSERFQPIEKRELAGWQGALDGDRLVTSGEVGLTITDLVANKKLALISVKQVAGFDISGNFVVWSDLRNEKTPIGELGSYDVANADIFLYDLTTGEERQLTTDPSAQVNPKIWGNYIVWMDNASDEIKEYPSHWQIVLYNIKTDEYKILTAGSGGHTDPDIDAGLVVWEDGRRVTERGLRAGGNVPENNTDIYLYRIDTGETVPIATEDYREGRPQISGGLVTWEVYNGSHSGDVFVHDIVTGKTIQVTDLDVDQRSPVISGQFVAWMDERNGSSTHDVGPGPPQLGHIRS</sequence>
<evidence type="ECO:0000313" key="2">
    <source>
        <dbReference type="EMBL" id="RED51803.1"/>
    </source>
</evidence>
<accession>A0A3D9HQM1</accession>
<organism evidence="2 3">
    <name type="scientific">Cohnella lupini</name>
    <dbReference type="NCBI Taxonomy" id="1294267"/>
    <lineage>
        <taxon>Bacteria</taxon>
        <taxon>Bacillati</taxon>
        <taxon>Bacillota</taxon>
        <taxon>Bacilli</taxon>
        <taxon>Bacillales</taxon>
        <taxon>Paenibacillaceae</taxon>
        <taxon>Cohnella</taxon>
    </lineage>
</organism>
<proteinExistence type="predicted"/>
<reference evidence="2 3" key="1">
    <citation type="submission" date="2018-07" db="EMBL/GenBank/DDBJ databases">
        <title>Genomic Encyclopedia of Type Strains, Phase III (KMG-III): the genomes of soil and plant-associated and newly described type strains.</title>
        <authorList>
            <person name="Whitman W."/>
        </authorList>
    </citation>
    <scope>NUCLEOTIDE SEQUENCE [LARGE SCALE GENOMIC DNA]</scope>
    <source>
        <strain evidence="2 3">CECT 8236</strain>
    </source>
</reference>